<accession>A0ABD1GA25</accession>
<feature type="compositionally biased region" description="Basic and acidic residues" evidence="1">
    <location>
        <begin position="115"/>
        <end position="128"/>
    </location>
</feature>
<evidence type="ECO:0000256" key="1">
    <source>
        <dbReference type="SAM" id="MobiDB-lite"/>
    </source>
</evidence>
<gene>
    <name evidence="2" type="ORF">AAHA92_25264</name>
</gene>
<name>A0ABD1GA25_SALDI</name>
<proteinExistence type="predicted"/>
<sequence>MDMLTRQLSQIAISINEMRGNDGKIPATVKMPGKENVSQITLRSGKAYEGATMRVENGEPSTREEGTDRLTKQTDLACDDYELRRDDLIEPLPQMADPFFLDQEPEVAIGERICEEKEQEGKKEDRGTSGDAPGSSEVKQEKPYPGWGETRKRKEDPIDFMEVFGKLEINLPFLQALKLPPFNRFIKDFIAGKAKADGKICIGESIFAVIQQKKLPSKRTDPGLFTLPIEIGEVRVEHAMFDLGASINVLPYSVYQRLVGARLMKTKVVIQLADRSCISPVGVLENVIVKVHDFQYPADSM</sequence>
<evidence type="ECO:0000313" key="2">
    <source>
        <dbReference type="EMBL" id="KAL1540988.1"/>
    </source>
</evidence>
<dbReference type="Proteomes" id="UP001567538">
    <property type="component" value="Unassembled WGS sequence"/>
</dbReference>
<keyword evidence="3" id="KW-1185">Reference proteome</keyword>
<dbReference type="EMBL" id="JBEAFC010000009">
    <property type="protein sequence ID" value="KAL1540988.1"/>
    <property type="molecule type" value="Genomic_DNA"/>
</dbReference>
<dbReference type="InterPro" id="IPR021109">
    <property type="entry name" value="Peptidase_aspartic_dom_sf"/>
</dbReference>
<dbReference type="PANTHER" id="PTHR33067">
    <property type="entry name" value="RNA-DIRECTED DNA POLYMERASE-RELATED"/>
    <property type="match status" value="1"/>
</dbReference>
<protein>
    <recommendedName>
        <fullName evidence="4">Aspartic peptidase DDI1-type domain-containing protein</fullName>
    </recommendedName>
</protein>
<dbReference type="CDD" id="cd00303">
    <property type="entry name" value="retropepsin_like"/>
    <property type="match status" value="1"/>
</dbReference>
<organism evidence="2 3">
    <name type="scientific">Salvia divinorum</name>
    <name type="common">Maria pastora</name>
    <name type="synonym">Diviner's sage</name>
    <dbReference type="NCBI Taxonomy" id="28513"/>
    <lineage>
        <taxon>Eukaryota</taxon>
        <taxon>Viridiplantae</taxon>
        <taxon>Streptophyta</taxon>
        <taxon>Embryophyta</taxon>
        <taxon>Tracheophyta</taxon>
        <taxon>Spermatophyta</taxon>
        <taxon>Magnoliopsida</taxon>
        <taxon>eudicotyledons</taxon>
        <taxon>Gunneridae</taxon>
        <taxon>Pentapetalae</taxon>
        <taxon>asterids</taxon>
        <taxon>lamiids</taxon>
        <taxon>Lamiales</taxon>
        <taxon>Lamiaceae</taxon>
        <taxon>Nepetoideae</taxon>
        <taxon>Mentheae</taxon>
        <taxon>Salviinae</taxon>
        <taxon>Salvia</taxon>
        <taxon>Salvia subgen. Calosphace</taxon>
    </lineage>
</organism>
<feature type="region of interest" description="Disordered" evidence="1">
    <location>
        <begin position="115"/>
        <end position="152"/>
    </location>
</feature>
<evidence type="ECO:0008006" key="4">
    <source>
        <dbReference type="Google" id="ProtNLM"/>
    </source>
</evidence>
<comment type="caution">
    <text evidence="2">The sequence shown here is derived from an EMBL/GenBank/DDBJ whole genome shotgun (WGS) entry which is preliminary data.</text>
</comment>
<dbReference type="AlphaFoldDB" id="A0ABD1GA25"/>
<dbReference type="Gene3D" id="2.40.70.10">
    <property type="entry name" value="Acid Proteases"/>
    <property type="match status" value="1"/>
</dbReference>
<reference evidence="2 3" key="1">
    <citation type="submission" date="2024-06" db="EMBL/GenBank/DDBJ databases">
        <title>A chromosome level genome sequence of Diviner's sage (Salvia divinorum).</title>
        <authorList>
            <person name="Ford S.A."/>
            <person name="Ro D.-K."/>
            <person name="Ness R.W."/>
            <person name="Phillips M.A."/>
        </authorList>
    </citation>
    <scope>NUCLEOTIDE SEQUENCE [LARGE SCALE GENOMIC DNA]</scope>
    <source>
        <strain evidence="2">SAF-2024a</strain>
        <tissue evidence="2">Leaf</tissue>
    </source>
</reference>
<dbReference type="PANTHER" id="PTHR33067:SF15">
    <property type="entry name" value="RNA-DIRECTED DNA POLYMERASE"/>
    <property type="match status" value="1"/>
</dbReference>
<evidence type="ECO:0000313" key="3">
    <source>
        <dbReference type="Proteomes" id="UP001567538"/>
    </source>
</evidence>